<feature type="compositionally biased region" description="Basic residues" evidence="2">
    <location>
        <begin position="8"/>
        <end position="17"/>
    </location>
</feature>
<dbReference type="SUPFAM" id="SSF48452">
    <property type="entry name" value="TPR-like"/>
    <property type="match status" value="1"/>
</dbReference>
<dbReference type="Pfam" id="PF05118">
    <property type="entry name" value="Asp_Arg_Hydrox"/>
    <property type="match status" value="1"/>
</dbReference>
<dbReference type="AlphaFoldDB" id="A0A9C6DR10"/>
<proteinExistence type="inferred from homology"/>
<dbReference type="Proteomes" id="UP000092443">
    <property type="component" value="Unplaced"/>
</dbReference>
<evidence type="ECO:0000256" key="2">
    <source>
        <dbReference type="SAM" id="MobiDB-lite"/>
    </source>
</evidence>
<dbReference type="Gene3D" id="2.60.120.330">
    <property type="entry name" value="B-lactam Antibiotic, Isopenicillin N Synthase, Chain"/>
    <property type="match status" value="1"/>
</dbReference>
<evidence type="ECO:0000259" key="4">
    <source>
        <dbReference type="Pfam" id="PF05118"/>
    </source>
</evidence>
<sequence>MSGDVQPRKRKDKKKKRDGLDRKSDGEITFSRKSSLQDDEASHGVHITKMGTDDVLLHVQHDHGTGGHWCAKIIFFSLMAVLLGLVALIIMENRDSTDMDTPLSESRFSNYFDGWVEEHRQEHDDHDDHAAASAENHEDDDEHDEEHDDEHDDEPYEEVADVSEGEEELQDATEEQTGEDDADEEEEDEQEEEEIPINDNDDDDENITEEKNSAQQSQNDEDEDDDEDDENVDENITAETSNVASNGNNNDNDSADNQEDEEDDEDFDDGTYESLENLVDNDAGEFELLQEKARQQAAAAAKNNPPSVEVNENAENADSMDDEISNQVPSWASSQIKPKSGPRASDDDFDVFEQELRRANEEMLRELYPQALQTYDMLIKTYPQRIQLQLAKARALDAYAEQQKSNQLLKAAIEVYKYYLQIDKKIANVKEYKAAATRCLERMKFLGQHQDALPLHHELIKRFPQDLELRQQLTVTYLLINRFSEAKKVLEQLLQKWPDDGFALVHYGFVLKQYYLKYDKAVDYLQRGIASKAEGTQDGRFYFQLGDALQRLGREEEAFKVYKQGADLKLFPSIYQRSLYNEPGLKAQPFWSKNETGYQAFFHKLEQNWLAIKAEGLNILSKEGYFIDESENLKDQGDWKQFELYARGQQIYRNCLKAPITCSLIEEFPVARQCRRGQVKFSIMHEDTHVWPHCGPTNCRLRAHLGLVVPEGARSRLRVAEEESTWHEGKFLIFDDSFEHEVWHNGTGIRLVLIVDVWHPDLTLQKRRSLTAI</sequence>
<dbReference type="Pfam" id="PF14559">
    <property type="entry name" value="TPR_19"/>
    <property type="match status" value="1"/>
</dbReference>
<dbReference type="PANTHER" id="PTHR12366:SF29">
    <property type="entry name" value="ASPARTYL BETA-HYDROXYLASE, ISOFORM L"/>
    <property type="match status" value="1"/>
</dbReference>
<dbReference type="KEGG" id="gfs:119644529"/>
<dbReference type="RefSeq" id="XP_037900016.1">
    <property type="nucleotide sequence ID" value="XM_038044088.1"/>
</dbReference>
<dbReference type="GO" id="GO:0062101">
    <property type="term" value="F:peptidyl-aspartic acid 3-dioxygenase activity"/>
    <property type="evidence" value="ECO:0007669"/>
    <property type="project" value="InterPro"/>
</dbReference>
<feature type="compositionally biased region" description="Basic and acidic residues" evidence="2">
    <location>
        <begin position="120"/>
        <end position="130"/>
    </location>
</feature>
<dbReference type="GeneID" id="119644529"/>
<dbReference type="InterPro" id="IPR027443">
    <property type="entry name" value="IPNS-like_sf"/>
</dbReference>
<feature type="region of interest" description="Disordered" evidence="2">
    <location>
        <begin position="318"/>
        <end position="347"/>
    </location>
</feature>
<evidence type="ECO:0000313" key="5">
    <source>
        <dbReference type="Proteomes" id="UP000092443"/>
    </source>
</evidence>
<feature type="compositionally biased region" description="Acidic residues" evidence="2">
    <location>
        <begin position="253"/>
        <end position="271"/>
    </location>
</feature>
<organism evidence="5 6">
    <name type="scientific">Glossina fuscipes</name>
    <dbReference type="NCBI Taxonomy" id="7396"/>
    <lineage>
        <taxon>Eukaryota</taxon>
        <taxon>Metazoa</taxon>
        <taxon>Ecdysozoa</taxon>
        <taxon>Arthropoda</taxon>
        <taxon>Hexapoda</taxon>
        <taxon>Insecta</taxon>
        <taxon>Pterygota</taxon>
        <taxon>Neoptera</taxon>
        <taxon>Endopterygota</taxon>
        <taxon>Diptera</taxon>
        <taxon>Brachycera</taxon>
        <taxon>Muscomorpha</taxon>
        <taxon>Hippoboscoidea</taxon>
        <taxon>Glossinidae</taxon>
        <taxon>Glossina</taxon>
    </lineage>
</organism>
<comment type="similarity">
    <text evidence="1">Belongs to the aspartyl/asparaginyl beta-hydroxylase family.</text>
</comment>
<dbReference type="GO" id="GO:0005783">
    <property type="term" value="C:endoplasmic reticulum"/>
    <property type="evidence" value="ECO:0007669"/>
    <property type="project" value="TreeGrafter"/>
</dbReference>
<feature type="compositionally biased region" description="Polar residues" evidence="2">
    <location>
        <begin position="325"/>
        <end position="337"/>
    </location>
</feature>
<feature type="compositionally biased region" description="Acidic residues" evidence="2">
    <location>
        <begin position="219"/>
        <end position="233"/>
    </location>
</feature>
<gene>
    <name evidence="6" type="primary">LOC119644529</name>
</gene>
<feature type="region of interest" description="Disordered" evidence="2">
    <location>
        <begin position="1"/>
        <end position="42"/>
    </location>
</feature>
<feature type="transmembrane region" description="Helical" evidence="3">
    <location>
        <begin position="73"/>
        <end position="91"/>
    </location>
</feature>
<accession>A0A9C6DR10</accession>
<evidence type="ECO:0000256" key="3">
    <source>
        <dbReference type="SAM" id="Phobius"/>
    </source>
</evidence>
<protein>
    <submittedName>
        <fullName evidence="6">Aspartyl/asparaginyl beta-hydroxylase-like isoform X1</fullName>
    </submittedName>
</protein>
<dbReference type="InterPro" id="IPR039038">
    <property type="entry name" value="ASPH"/>
</dbReference>
<keyword evidence="3" id="KW-1133">Transmembrane helix</keyword>
<dbReference type="InterPro" id="IPR011990">
    <property type="entry name" value="TPR-like_helical_dom_sf"/>
</dbReference>
<dbReference type="Gene3D" id="1.25.40.10">
    <property type="entry name" value="Tetratricopeptide repeat domain"/>
    <property type="match status" value="1"/>
</dbReference>
<keyword evidence="5" id="KW-1185">Reference proteome</keyword>
<evidence type="ECO:0000313" key="6">
    <source>
        <dbReference type="RefSeq" id="XP_037900016.1"/>
    </source>
</evidence>
<name>A0A9C6DR10_9MUSC</name>
<keyword evidence="3" id="KW-0812">Transmembrane</keyword>
<feature type="domain" description="Aspartyl/asparaginy/proline hydroxylase" evidence="4">
    <location>
        <begin position="606"/>
        <end position="760"/>
    </location>
</feature>
<feature type="region of interest" description="Disordered" evidence="2">
    <location>
        <begin position="293"/>
        <end position="312"/>
    </location>
</feature>
<reference evidence="6" key="1">
    <citation type="submission" date="2025-08" db="UniProtKB">
        <authorList>
            <consortium name="RefSeq"/>
        </authorList>
    </citation>
    <scope>IDENTIFICATION</scope>
    <source>
        <tissue evidence="6">Whole body pupa</tissue>
    </source>
</reference>
<evidence type="ECO:0000256" key="1">
    <source>
        <dbReference type="ARBA" id="ARBA00007730"/>
    </source>
</evidence>
<dbReference type="SUPFAM" id="SSF51197">
    <property type="entry name" value="Clavaminate synthase-like"/>
    <property type="match status" value="1"/>
</dbReference>
<dbReference type="PANTHER" id="PTHR12366">
    <property type="entry name" value="ASPARTYL/ASPARAGINYL BETA-HYDROXYLASE"/>
    <property type="match status" value="1"/>
</dbReference>
<feature type="region of interest" description="Disordered" evidence="2">
    <location>
        <begin position="120"/>
        <end position="285"/>
    </location>
</feature>
<keyword evidence="3" id="KW-0472">Membrane</keyword>
<feature type="compositionally biased region" description="Acidic residues" evidence="2">
    <location>
        <begin position="137"/>
        <end position="207"/>
    </location>
</feature>
<dbReference type="InterPro" id="IPR007803">
    <property type="entry name" value="Asp/Arg/Pro-Hydrxlase"/>
</dbReference>